<dbReference type="Proteomes" id="UP000326903">
    <property type="component" value="Unassembled WGS sequence"/>
</dbReference>
<name>A0A5J5IB66_9BACT</name>
<reference evidence="2 3" key="1">
    <citation type="submission" date="2019-09" db="EMBL/GenBank/DDBJ databases">
        <title>Draft genome sequence of Ginsengibacter sp. BR5-29.</title>
        <authorList>
            <person name="Im W.-T."/>
        </authorList>
    </citation>
    <scope>NUCLEOTIDE SEQUENCE [LARGE SCALE GENOMIC DNA]</scope>
    <source>
        <strain evidence="2 3">BR5-29</strain>
    </source>
</reference>
<evidence type="ECO:0000259" key="1">
    <source>
        <dbReference type="Pfam" id="PF12867"/>
    </source>
</evidence>
<accession>A0A5J5IB66</accession>
<evidence type="ECO:0000313" key="2">
    <source>
        <dbReference type="EMBL" id="KAA9034348.1"/>
    </source>
</evidence>
<protein>
    <submittedName>
        <fullName evidence="2">DinB family protein</fullName>
    </submittedName>
</protein>
<comment type="caution">
    <text evidence="2">The sequence shown here is derived from an EMBL/GenBank/DDBJ whole genome shotgun (WGS) entry which is preliminary data.</text>
</comment>
<organism evidence="2 3">
    <name type="scientific">Ginsengibacter hankyongi</name>
    <dbReference type="NCBI Taxonomy" id="2607284"/>
    <lineage>
        <taxon>Bacteria</taxon>
        <taxon>Pseudomonadati</taxon>
        <taxon>Bacteroidota</taxon>
        <taxon>Chitinophagia</taxon>
        <taxon>Chitinophagales</taxon>
        <taxon>Chitinophagaceae</taxon>
        <taxon>Ginsengibacter</taxon>
    </lineage>
</organism>
<dbReference type="Pfam" id="PF12867">
    <property type="entry name" value="DinB_2"/>
    <property type="match status" value="1"/>
</dbReference>
<dbReference type="RefSeq" id="WP_150417239.1">
    <property type="nucleotide sequence ID" value="NZ_VYQF01000017.1"/>
</dbReference>
<evidence type="ECO:0000313" key="3">
    <source>
        <dbReference type="Proteomes" id="UP000326903"/>
    </source>
</evidence>
<dbReference type="InterPro" id="IPR024775">
    <property type="entry name" value="DinB-like"/>
</dbReference>
<dbReference type="AlphaFoldDB" id="A0A5J5IB66"/>
<sequence length="170" mass="19945">MKPSTTTYPEYFQRYINQVKEDDLKLAFKTQMPTAEIFFQSISEEFSLRRYAEDKWTIREVLQHVIDAERVFSYRALCFARKEQSILPSFDENSYTINSHANDRLWNEMIEEFTASRKSSEYLFNSFSDDALNTIGKASDYTISVAALGFITVGHVEHHIRIIKERYIGV</sequence>
<gene>
    <name evidence="2" type="ORF">FW778_22815</name>
</gene>
<keyword evidence="3" id="KW-1185">Reference proteome</keyword>
<dbReference type="InterPro" id="IPR034660">
    <property type="entry name" value="DinB/YfiT-like"/>
</dbReference>
<dbReference type="Gene3D" id="1.20.120.450">
    <property type="entry name" value="dinb family like domain"/>
    <property type="match status" value="1"/>
</dbReference>
<proteinExistence type="predicted"/>
<dbReference type="SUPFAM" id="SSF109854">
    <property type="entry name" value="DinB/YfiT-like putative metalloenzymes"/>
    <property type="match status" value="1"/>
</dbReference>
<dbReference type="EMBL" id="VYQF01000017">
    <property type="protein sequence ID" value="KAA9034348.1"/>
    <property type="molecule type" value="Genomic_DNA"/>
</dbReference>
<feature type="domain" description="DinB-like" evidence="1">
    <location>
        <begin position="37"/>
        <end position="163"/>
    </location>
</feature>